<feature type="domain" description="Peptidase S1" evidence="2">
    <location>
        <begin position="18"/>
        <end position="264"/>
    </location>
</feature>
<dbReference type="PROSITE" id="PS50240">
    <property type="entry name" value="TRYPSIN_DOM"/>
    <property type="match status" value="1"/>
</dbReference>
<dbReference type="InterPro" id="IPR043504">
    <property type="entry name" value="Peptidase_S1_PA_chymotrypsin"/>
</dbReference>
<dbReference type="InterPro" id="IPR001254">
    <property type="entry name" value="Trypsin_dom"/>
</dbReference>
<dbReference type="GO" id="GO:0004252">
    <property type="term" value="F:serine-type endopeptidase activity"/>
    <property type="evidence" value="ECO:0007669"/>
    <property type="project" value="InterPro"/>
</dbReference>
<dbReference type="SMART" id="SM00020">
    <property type="entry name" value="Tryp_SPc"/>
    <property type="match status" value="1"/>
</dbReference>
<feature type="chain" id="PRO_5043325537" description="Peptidase S1 domain-containing protein" evidence="1">
    <location>
        <begin position="21"/>
        <end position="396"/>
    </location>
</feature>
<evidence type="ECO:0000256" key="1">
    <source>
        <dbReference type="SAM" id="SignalP"/>
    </source>
</evidence>
<dbReference type="AlphaFoldDB" id="A0AAU9TYK7"/>
<organism evidence="3 4">
    <name type="scientific">Euphydryas editha</name>
    <name type="common">Edith's checkerspot</name>
    <dbReference type="NCBI Taxonomy" id="104508"/>
    <lineage>
        <taxon>Eukaryota</taxon>
        <taxon>Metazoa</taxon>
        <taxon>Ecdysozoa</taxon>
        <taxon>Arthropoda</taxon>
        <taxon>Hexapoda</taxon>
        <taxon>Insecta</taxon>
        <taxon>Pterygota</taxon>
        <taxon>Neoptera</taxon>
        <taxon>Endopterygota</taxon>
        <taxon>Lepidoptera</taxon>
        <taxon>Glossata</taxon>
        <taxon>Ditrysia</taxon>
        <taxon>Papilionoidea</taxon>
        <taxon>Nymphalidae</taxon>
        <taxon>Nymphalinae</taxon>
        <taxon>Euphydryas</taxon>
    </lineage>
</organism>
<comment type="caution">
    <text evidence="3">The sequence shown here is derived from an EMBL/GenBank/DDBJ whole genome shotgun (WGS) entry which is preliminary data.</text>
</comment>
<accession>A0AAU9TYK7</accession>
<evidence type="ECO:0000313" key="3">
    <source>
        <dbReference type="EMBL" id="CAH2092140.1"/>
    </source>
</evidence>
<evidence type="ECO:0000313" key="4">
    <source>
        <dbReference type="Proteomes" id="UP001153954"/>
    </source>
</evidence>
<dbReference type="Proteomes" id="UP001153954">
    <property type="component" value="Unassembled WGS sequence"/>
</dbReference>
<proteinExistence type="predicted"/>
<dbReference type="Gene3D" id="2.40.10.10">
    <property type="entry name" value="Trypsin-like serine proteases"/>
    <property type="match status" value="1"/>
</dbReference>
<protein>
    <recommendedName>
        <fullName evidence="2">Peptidase S1 domain-containing protein</fullName>
    </recommendedName>
</protein>
<name>A0AAU9TYK7_EUPED</name>
<dbReference type="Pfam" id="PF00089">
    <property type="entry name" value="Trypsin"/>
    <property type="match status" value="1"/>
</dbReference>
<dbReference type="InterPro" id="IPR009003">
    <property type="entry name" value="Peptidase_S1_PA"/>
</dbReference>
<dbReference type="PANTHER" id="PTHR24260:SF136">
    <property type="entry name" value="GH08193P-RELATED"/>
    <property type="match status" value="1"/>
</dbReference>
<reference evidence="3" key="1">
    <citation type="submission" date="2022-03" db="EMBL/GenBank/DDBJ databases">
        <authorList>
            <person name="Tunstrom K."/>
        </authorList>
    </citation>
    <scope>NUCLEOTIDE SEQUENCE</scope>
</reference>
<feature type="signal peptide" evidence="1">
    <location>
        <begin position="1"/>
        <end position="20"/>
    </location>
</feature>
<dbReference type="SUPFAM" id="SSF50494">
    <property type="entry name" value="Trypsin-like serine proteases"/>
    <property type="match status" value="1"/>
</dbReference>
<dbReference type="EMBL" id="CAKOGL010000011">
    <property type="protein sequence ID" value="CAH2092140.1"/>
    <property type="molecule type" value="Genomic_DNA"/>
</dbReference>
<keyword evidence="1" id="KW-0732">Signal</keyword>
<dbReference type="GO" id="GO:0006508">
    <property type="term" value="P:proteolysis"/>
    <property type="evidence" value="ECO:0007669"/>
    <property type="project" value="InterPro"/>
</dbReference>
<sequence>MRILMLIIATAALLLTDVASEEDGIKRGTFPFMAFVYYPDQTVDDGFGGKFTRSAVLIRQNWLISASLETENTLSAFPEKTLVARLGAISIDDKFNFNLDESEQEREIIRVARPYDFNRTEWWYSDISLLKTLLPFNITATVAPFPTRDSKLIPSENCFMLVYANHIQKESEGRLLMKIAVELIPPSQDKCGNNFSNDTMVCAVLSNEKSNIYTNSNFCLGNNGGPLICDDELVGTQTYINNCNQPYLYQLLRSWDDLISCAIEEKCEEEQCAKICLFINKDPITTVPTTSTTSVTEDVKFKLADAYVNETSISTIKTPTLTTAAESSEIVVEETTSTTVKGTQGTTKTTSVTHLNSFNTVWKLDNAIRANCGGVKPATLLNSTYLQKFNTCWGVL</sequence>
<evidence type="ECO:0000259" key="2">
    <source>
        <dbReference type="PROSITE" id="PS50240"/>
    </source>
</evidence>
<keyword evidence="4" id="KW-1185">Reference proteome</keyword>
<gene>
    <name evidence="3" type="ORF">EEDITHA_LOCUS7928</name>
</gene>
<dbReference type="InterPro" id="IPR051333">
    <property type="entry name" value="CLIP_Serine_Protease"/>
</dbReference>
<dbReference type="PANTHER" id="PTHR24260">
    <property type="match status" value="1"/>
</dbReference>